<dbReference type="RefSeq" id="WP_278155967.1">
    <property type="nucleotide sequence ID" value="NZ_CP121252.1"/>
</dbReference>
<dbReference type="PANTHER" id="PTHR30006">
    <property type="entry name" value="THIAMINE-BINDING PERIPLASMIC PROTEIN-RELATED"/>
    <property type="match status" value="1"/>
</dbReference>
<keyword evidence="2" id="KW-0410">Iron transport</keyword>
<dbReference type="SUPFAM" id="SSF53850">
    <property type="entry name" value="Periplasmic binding protein-like II"/>
    <property type="match status" value="1"/>
</dbReference>
<evidence type="ECO:0000256" key="1">
    <source>
        <dbReference type="ARBA" id="ARBA00008520"/>
    </source>
</evidence>
<keyword evidence="2" id="KW-0408">Iron</keyword>
<dbReference type="Pfam" id="PF13343">
    <property type="entry name" value="SBP_bac_6"/>
    <property type="match status" value="1"/>
</dbReference>
<proteinExistence type="inferred from homology"/>
<gene>
    <name evidence="5" type="ORF">P8192_07830</name>
</gene>
<dbReference type="PIRSF" id="PIRSF002825">
    <property type="entry name" value="CfbpA"/>
    <property type="match status" value="1"/>
</dbReference>
<evidence type="ECO:0000256" key="2">
    <source>
        <dbReference type="ARBA" id="ARBA00022496"/>
    </source>
</evidence>
<evidence type="ECO:0000256" key="4">
    <source>
        <dbReference type="SAM" id="SignalP"/>
    </source>
</evidence>
<sequence length="348" mass="36976">MNSSRTRLALIATVAASAIALSACAGDAESTSNGSDEDRSLIVYSGRDESLIGPIIEKFEEESGIEVKVRYANSIEMAAQLLEEGERTPAQVFLSQEAGALGELANADLLAPLPEEITGAVDPQYSAADDSWVALTGRARVLLYDSESVSEDEVPSDVHALTEPEWQGRVGFAPTNASFQSFVTAMRVLEGEDVAEEWLTGMIDNDTEVFDRNGPIVEAVNTGALDVGLVNHYYWVVAAAEAGGPESMRAQLKFGEPGTVSALVNVTGAGVLASAEDSDEAQEFVEYLVSEQAQEHFVEEAGEYSLLPDGPSPADVPSLDELDGPDLDFSELADLDGTLELLQKVGLL</sequence>
<keyword evidence="2" id="KW-0813">Transport</keyword>
<name>A0ABY8H2I2_9MICC</name>
<dbReference type="Gene3D" id="3.40.190.10">
    <property type="entry name" value="Periplasmic binding protein-like II"/>
    <property type="match status" value="2"/>
</dbReference>
<keyword evidence="6" id="KW-1185">Reference proteome</keyword>
<reference evidence="5 6" key="1">
    <citation type="submission" date="2023-04" db="EMBL/GenBank/DDBJ databases">
        <title>Funneling lignin-derived compounds into biodiesel using alkali-halophilic Citricoccus sp. P2.</title>
        <authorList>
            <person name="Luo C.-B."/>
        </authorList>
    </citation>
    <scope>NUCLEOTIDE SEQUENCE [LARGE SCALE GENOMIC DNA]</scope>
    <source>
        <strain evidence="5 6">P2</strain>
    </source>
</reference>
<organism evidence="5 6">
    <name type="scientific">Citricoccus muralis</name>
    <dbReference type="NCBI Taxonomy" id="169134"/>
    <lineage>
        <taxon>Bacteria</taxon>
        <taxon>Bacillati</taxon>
        <taxon>Actinomycetota</taxon>
        <taxon>Actinomycetes</taxon>
        <taxon>Micrococcales</taxon>
        <taxon>Micrococcaceae</taxon>
        <taxon>Citricoccus</taxon>
    </lineage>
</organism>
<dbReference type="PANTHER" id="PTHR30006:SF15">
    <property type="entry name" value="IRON-UTILIZATION PERIPLASMIC PROTEIN"/>
    <property type="match status" value="1"/>
</dbReference>
<evidence type="ECO:0000256" key="3">
    <source>
        <dbReference type="ARBA" id="ARBA00022729"/>
    </source>
</evidence>
<keyword evidence="3 4" id="KW-0732">Signal</keyword>
<feature type="signal peptide" evidence="4">
    <location>
        <begin position="1"/>
        <end position="25"/>
    </location>
</feature>
<comment type="similarity">
    <text evidence="1">Belongs to the bacterial solute-binding protein 1 family.</text>
</comment>
<dbReference type="Proteomes" id="UP001219037">
    <property type="component" value="Chromosome"/>
</dbReference>
<dbReference type="PROSITE" id="PS51257">
    <property type="entry name" value="PROKAR_LIPOPROTEIN"/>
    <property type="match status" value="1"/>
</dbReference>
<dbReference type="EMBL" id="CP121252">
    <property type="protein sequence ID" value="WFP15339.1"/>
    <property type="molecule type" value="Genomic_DNA"/>
</dbReference>
<keyword evidence="2" id="KW-0406">Ion transport</keyword>
<dbReference type="InterPro" id="IPR026045">
    <property type="entry name" value="Ferric-bd"/>
</dbReference>
<evidence type="ECO:0000313" key="6">
    <source>
        <dbReference type="Proteomes" id="UP001219037"/>
    </source>
</evidence>
<feature type="chain" id="PRO_5047470405" evidence="4">
    <location>
        <begin position="26"/>
        <end position="348"/>
    </location>
</feature>
<evidence type="ECO:0000313" key="5">
    <source>
        <dbReference type="EMBL" id="WFP15339.1"/>
    </source>
</evidence>
<protein>
    <submittedName>
        <fullName evidence="5">Iron ABC transporter substrate-binding protein</fullName>
    </submittedName>
</protein>
<accession>A0ABY8H2I2</accession>
<dbReference type="CDD" id="cd13543">
    <property type="entry name" value="PBP2_Fbp"/>
    <property type="match status" value="1"/>
</dbReference>